<evidence type="ECO:0000259" key="1">
    <source>
        <dbReference type="Pfam" id="PF12682"/>
    </source>
</evidence>
<dbReference type="SUPFAM" id="SSF52218">
    <property type="entry name" value="Flavoproteins"/>
    <property type="match status" value="1"/>
</dbReference>
<dbReference type="InterPro" id="IPR008254">
    <property type="entry name" value="Flavodoxin/NO_synth"/>
</dbReference>
<keyword evidence="3" id="KW-1185">Reference proteome</keyword>
<dbReference type="InterPro" id="IPR029039">
    <property type="entry name" value="Flavoprotein-like_sf"/>
</dbReference>
<reference evidence="2 3" key="1">
    <citation type="journal article" date="2015" name="Genome Announc.">
        <title>Expanding the biotechnology potential of lactobacilli through comparative genomics of 213 strains and associated genera.</title>
        <authorList>
            <person name="Sun Z."/>
            <person name="Harris H.M."/>
            <person name="McCann A."/>
            <person name="Guo C."/>
            <person name="Argimon S."/>
            <person name="Zhang W."/>
            <person name="Yang X."/>
            <person name="Jeffery I.B."/>
            <person name="Cooney J.C."/>
            <person name="Kagawa T.F."/>
            <person name="Liu W."/>
            <person name="Song Y."/>
            <person name="Salvetti E."/>
            <person name="Wrobel A."/>
            <person name="Rasinkangas P."/>
            <person name="Parkhill J."/>
            <person name="Rea M.C."/>
            <person name="O'Sullivan O."/>
            <person name="Ritari J."/>
            <person name="Douillard F.P."/>
            <person name="Paul Ross R."/>
            <person name="Yang R."/>
            <person name="Briner A.E."/>
            <person name="Felis G.E."/>
            <person name="de Vos W.M."/>
            <person name="Barrangou R."/>
            <person name="Klaenhammer T.R."/>
            <person name="Caufield P.W."/>
            <person name="Cui Y."/>
            <person name="Zhang H."/>
            <person name="O'Toole P.W."/>
        </authorList>
    </citation>
    <scope>NUCLEOTIDE SEQUENCE [LARGE SCALE GENOMIC DNA]</scope>
    <source>
        <strain evidence="2 3">DSM 12744</strain>
    </source>
</reference>
<proteinExistence type="predicted"/>
<name>A0A0R1MYX0_9LACO</name>
<dbReference type="Proteomes" id="UP000051330">
    <property type="component" value="Unassembled WGS sequence"/>
</dbReference>
<protein>
    <recommendedName>
        <fullName evidence="1">Flavodoxin-like domain-containing protein</fullName>
    </recommendedName>
</protein>
<dbReference type="STRING" id="1423792.FD09_GL002163"/>
<sequence length="161" mass="17846">MANRALIAYFSLSGATEKMADILQKVTHGTLYPIQVVEPFPDDMYKTNDVAEAQRQSHQYPDLAGELPSLKDVNIVLLGGPVWNGHPSTPLLRLVEEMDFGTVPIAPFYSYATDPSNYAKEIDGLLGNHSLASLGMPDKVVDKTNKATAELQKWWDTVRQK</sequence>
<accession>A0A0R1MYX0</accession>
<dbReference type="Pfam" id="PF12682">
    <property type="entry name" value="Flavodoxin_4"/>
    <property type="match status" value="1"/>
</dbReference>
<feature type="domain" description="Flavodoxin-like" evidence="1">
    <location>
        <begin position="5"/>
        <end position="156"/>
    </location>
</feature>
<comment type="caution">
    <text evidence="2">The sequence shown here is derived from an EMBL/GenBank/DDBJ whole genome shotgun (WGS) entry which is preliminary data.</text>
</comment>
<evidence type="ECO:0000313" key="3">
    <source>
        <dbReference type="Proteomes" id="UP000051330"/>
    </source>
</evidence>
<dbReference type="GO" id="GO:0010181">
    <property type="term" value="F:FMN binding"/>
    <property type="evidence" value="ECO:0007669"/>
    <property type="project" value="InterPro"/>
</dbReference>
<dbReference type="PANTHER" id="PTHR39201:SF1">
    <property type="entry name" value="FLAVODOXIN-LIKE DOMAIN-CONTAINING PROTEIN"/>
    <property type="match status" value="1"/>
</dbReference>
<dbReference type="PANTHER" id="PTHR39201">
    <property type="entry name" value="EXPORTED PROTEIN-RELATED"/>
    <property type="match status" value="1"/>
</dbReference>
<dbReference type="RefSeq" id="WP_057819240.1">
    <property type="nucleotide sequence ID" value="NZ_AZEC01000004.1"/>
</dbReference>
<evidence type="ECO:0000313" key="2">
    <source>
        <dbReference type="EMBL" id="KRL13335.1"/>
    </source>
</evidence>
<dbReference type="PATRIC" id="fig|1423792.3.peg.2205"/>
<gene>
    <name evidence="2" type="ORF">FD09_GL002163</name>
</gene>
<dbReference type="EMBL" id="AZEC01000004">
    <property type="protein sequence ID" value="KRL13335.1"/>
    <property type="molecule type" value="Genomic_DNA"/>
</dbReference>
<dbReference type="Gene3D" id="3.40.50.360">
    <property type="match status" value="1"/>
</dbReference>
<dbReference type="GO" id="GO:0016651">
    <property type="term" value="F:oxidoreductase activity, acting on NAD(P)H"/>
    <property type="evidence" value="ECO:0007669"/>
    <property type="project" value="UniProtKB-ARBA"/>
</dbReference>
<organism evidence="2 3">
    <name type="scientific">Schleiferilactobacillus perolens DSM 12744</name>
    <dbReference type="NCBI Taxonomy" id="1423792"/>
    <lineage>
        <taxon>Bacteria</taxon>
        <taxon>Bacillati</taxon>
        <taxon>Bacillota</taxon>
        <taxon>Bacilli</taxon>
        <taxon>Lactobacillales</taxon>
        <taxon>Lactobacillaceae</taxon>
        <taxon>Schleiferilactobacillus</taxon>
    </lineage>
</organism>
<dbReference type="AlphaFoldDB" id="A0A0R1MYX0"/>